<evidence type="ECO:0008006" key="4">
    <source>
        <dbReference type="Google" id="ProtNLM"/>
    </source>
</evidence>
<reference evidence="2 3" key="1">
    <citation type="submission" date="2018-06" db="EMBL/GenBank/DDBJ databases">
        <authorList>
            <consortium name="NARMS: The National Antimicrobial Resistance Monitoring System"/>
        </authorList>
    </citation>
    <scope>NUCLEOTIDE SEQUENCE [LARGE SCALE GENOMIC DNA]</scope>
    <source>
        <strain evidence="2 3">FSIS11807978</strain>
    </source>
</reference>
<organism evidence="2 3">
    <name type="scientific">Campylobacter coli</name>
    <dbReference type="NCBI Taxonomy" id="195"/>
    <lineage>
        <taxon>Bacteria</taxon>
        <taxon>Pseudomonadati</taxon>
        <taxon>Campylobacterota</taxon>
        <taxon>Epsilonproteobacteria</taxon>
        <taxon>Campylobacterales</taxon>
        <taxon>Campylobacteraceae</taxon>
        <taxon>Campylobacter</taxon>
    </lineage>
</organism>
<sequence>MENDIIKKFINTDYKLLEKELEELSKKDELRLEVDQGLDQALRDLEIISAKIPQEETQKLFDQCANNAMDAVMGHFGFAAVILDAKDGGNVNTTHNVRNGFYASEKEKQRYANRGKYDSDNYHQDDNYKRINKEQNVLKKQGKLEDYMTGKKINANADTDLDHIVAAKTIHDDPARVLAEIDGAKLANTESNLKMTDSSLNRSKKDKSAEKFLADRDKRLKFLAEKEKNGALTPSQQKEKEKLLKQKEIQDEKFKEQYEQNEKEINREVDKTYYTSSKPYKEALITGTQDAAKIAVYSALGVVLKDFIKAIIIELKVTFKEFGNESLKEILVRFKDRFCKVWEELKLKWKDILKNSLEGALQTFFSNLVVFIINIFATTLKKIVQIIRAGFTSLWQAVKIITNPPKDIPKEDIYYEASKIMVTGLISATAMLGSETLNKLLTSVPILGPVMQFPIPFTGEKNDQGELVNFQTIGDALSLCITSACGAVLSTIAIFYMDKWRNDSKIGSLQIQLVAQNGVVMHYKIAQTWFVLSDAYNLFGQVMERGSQNLVILKNKVNQVQNKLKQAEGERQEAISDCIKQLENLRGE</sequence>
<evidence type="ECO:0000313" key="3">
    <source>
        <dbReference type="Proteomes" id="UP000365807"/>
    </source>
</evidence>
<dbReference type="AlphaFoldDB" id="A0A401AGM5"/>
<dbReference type="RefSeq" id="WP_002786519.1">
    <property type="nucleotide sequence ID" value="NZ_AANHVQ020000001.1"/>
</dbReference>
<evidence type="ECO:0000256" key="1">
    <source>
        <dbReference type="SAM" id="Coils"/>
    </source>
</evidence>
<evidence type="ECO:0000313" key="2">
    <source>
        <dbReference type="EMBL" id="EAK4358143.1"/>
    </source>
</evidence>
<dbReference type="EMBL" id="AACGFG010000005">
    <property type="protein sequence ID" value="EAK4358143.1"/>
    <property type="molecule type" value="Genomic_DNA"/>
</dbReference>
<comment type="caution">
    <text evidence="2">The sequence shown here is derived from an EMBL/GenBank/DDBJ whole genome shotgun (WGS) entry which is preliminary data.</text>
</comment>
<name>A0A401AGM5_CAMCO</name>
<feature type="coiled-coil region" evidence="1">
    <location>
        <begin position="543"/>
        <end position="577"/>
    </location>
</feature>
<protein>
    <recommendedName>
        <fullName evidence="4">Lactate permease</fullName>
    </recommendedName>
</protein>
<gene>
    <name evidence="2" type="ORF">C6T04_04230</name>
</gene>
<dbReference type="Proteomes" id="UP000365807">
    <property type="component" value="Unassembled WGS sequence"/>
</dbReference>
<proteinExistence type="predicted"/>
<accession>A0A401AGM5</accession>
<keyword evidence="1" id="KW-0175">Coiled coil</keyword>